<dbReference type="EMBL" id="CP106878">
    <property type="protein sequence ID" value="WAA10762.1"/>
    <property type="molecule type" value="Genomic_DNA"/>
</dbReference>
<dbReference type="KEGG" id="faf:OE104_05440"/>
<dbReference type="InterPro" id="IPR050248">
    <property type="entry name" value="Polysacc_deacetylase_ArnD"/>
</dbReference>
<evidence type="ECO:0000313" key="4">
    <source>
        <dbReference type="Proteomes" id="UP001164718"/>
    </source>
</evidence>
<feature type="domain" description="NodB homology" evidence="2">
    <location>
        <begin position="131"/>
        <end position="307"/>
    </location>
</feature>
<organism evidence="3 4">
    <name type="scientific">Fervidibacillus albus</name>
    <dbReference type="NCBI Taxonomy" id="2980026"/>
    <lineage>
        <taxon>Bacteria</taxon>
        <taxon>Bacillati</taxon>
        <taxon>Bacillota</taxon>
        <taxon>Bacilli</taxon>
        <taxon>Bacillales</taxon>
        <taxon>Bacillaceae</taxon>
        <taxon>Fervidibacillus</taxon>
    </lineage>
</organism>
<dbReference type="NCBIfam" id="TIGR02873">
    <property type="entry name" value="spore_ylxY"/>
    <property type="match status" value="1"/>
</dbReference>
<evidence type="ECO:0000256" key="1">
    <source>
        <dbReference type="SAM" id="Phobius"/>
    </source>
</evidence>
<accession>A0A9E8LWI7</accession>
<dbReference type="CDD" id="cd10950">
    <property type="entry name" value="CE4_BsYlxY_like"/>
    <property type="match status" value="1"/>
</dbReference>
<evidence type="ECO:0000259" key="2">
    <source>
        <dbReference type="PROSITE" id="PS51677"/>
    </source>
</evidence>
<dbReference type="SUPFAM" id="SSF88713">
    <property type="entry name" value="Glycoside hydrolase/deacetylase"/>
    <property type="match status" value="1"/>
</dbReference>
<dbReference type="GO" id="GO:0016810">
    <property type="term" value="F:hydrolase activity, acting on carbon-nitrogen (but not peptide) bonds"/>
    <property type="evidence" value="ECO:0007669"/>
    <property type="project" value="InterPro"/>
</dbReference>
<dbReference type="InterPro" id="IPR011330">
    <property type="entry name" value="Glyco_hydro/deAcase_b/a-brl"/>
</dbReference>
<dbReference type="Gene3D" id="3.20.20.370">
    <property type="entry name" value="Glycoside hydrolase/deacetylase"/>
    <property type="match status" value="1"/>
</dbReference>
<feature type="transmembrane region" description="Helical" evidence="1">
    <location>
        <begin position="9"/>
        <end position="27"/>
    </location>
</feature>
<keyword evidence="1" id="KW-0812">Transmembrane</keyword>
<dbReference type="InterPro" id="IPR014228">
    <property type="entry name" value="Spore_polysacc_deacetyl_YlxY"/>
</dbReference>
<proteinExistence type="predicted"/>
<dbReference type="InterPro" id="IPR002509">
    <property type="entry name" value="NODB_dom"/>
</dbReference>
<gene>
    <name evidence="3" type="ORF">OE104_05440</name>
</gene>
<reference evidence="3" key="1">
    <citation type="submission" date="2022-09" db="EMBL/GenBank/DDBJ databases">
        <title>Complete Genomes of Fervidibacillus albus and Fervidibacillus halotolerans isolated from tidal flat sediments.</title>
        <authorList>
            <person name="Kwon K.K."/>
            <person name="Yang S.-H."/>
            <person name="Park M.J."/>
            <person name="Oh H.-M."/>
        </authorList>
    </citation>
    <scope>NUCLEOTIDE SEQUENCE</scope>
    <source>
        <strain evidence="3">MEBiC13591</strain>
    </source>
</reference>
<dbReference type="Pfam" id="PF01522">
    <property type="entry name" value="Polysacc_deac_1"/>
    <property type="match status" value="1"/>
</dbReference>
<dbReference type="RefSeq" id="WP_275418563.1">
    <property type="nucleotide sequence ID" value="NZ_CP106878.1"/>
</dbReference>
<dbReference type="PANTHER" id="PTHR10587:SF80">
    <property type="entry name" value="CHITOOLIGOSACCHARIDE DEACETYLASE"/>
    <property type="match status" value="1"/>
</dbReference>
<keyword evidence="1" id="KW-1133">Transmembrane helix</keyword>
<dbReference type="Proteomes" id="UP001164718">
    <property type="component" value="Chromosome"/>
</dbReference>
<dbReference type="PANTHER" id="PTHR10587">
    <property type="entry name" value="GLYCOSYL TRANSFERASE-RELATED"/>
    <property type="match status" value="1"/>
</dbReference>
<evidence type="ECO:0000313" key="3">
    <source>
        <dbReference type="EMBL" id="WAA10762.1"/>
    </source>
</evidence>
<keyword evidence="1" id="KW-0472">Membrane</keyword>
<protein>
    <submittedName>
        <fullName evidence="3">Polysaccharide deacetylase family protein</fullName>
    </submittedName>
</protein>
<name>A0A9E8LWI7_9BACI</name>
<dbReference type="GO" id="GO:0005975">
    <property type="term" value="P:carbohydrate metabolic process"/>
    <property type="evidence" value="ECO:0007669"/>
    <property type="project" value="InterPro"/>
</dbReference>
<dbReference type="GO" id="GO:0016020">
    <property type="term" value="C:membrane"/>
    <property type="evidence" value="ECO:0007669"/>
    <property type="project" value="TreeGrafter"/>
</dbReference>
<dbReference type="PROSITE" id="PS51677">
    <property type="entry name" value="NODB"/>
    <property type="match status" value="1"/>
</dbReference>
<sequence length="319" mass="36552">MNKRFYRPLMIYIGIFTIGYFIVQNPFSDRYVEKLRQETITVATIKDSLYMEIIERAANYEKEPANAKIDKVWKKMPGYNGLKVDVDASYEKMKKDGFFDENKLVFEQVPPQIHLHDLPPAPIYRGHPDNPAVAITINVAWGNEYLSTILATLKKQHVHATFFLEGRWAKQNPDIVKMIHKEGHEIGNHSYSHPDFTQLSTAEMKIELKETNAIIEAAIGVKPSLFAPPSGSFRDETVQIADEMQMETILWSVDTIDWRNPAPYVIIDRVLKRVHNGAIILMHPTESTAASLDRILTELKKMGYVPGTVSELLDEKRIR</sequence>
<dbReference type="AlphaFoldDB" id="A0A9E8LWI7"/>
<keyword evidence="4" id="KW-1185">Reference proteome</keyword>